<feature type="transmembrane region" description="Helical" evidence="5">
    <location>
        <begin position="295"/>
        <end position="315"/>
    </location>
</feature>
<name>A0ABZ0HWQ5_9HYPH</name>
<evidence type="ECO:0000256" key="3">
    <source>
        <dbReference type="ARBA" id="ARBA00023004"/>
    </source>
</evidence>
<organism evidence="7 8">
    <name type="scientific">Methylocapsa polymorpha</name>
    <dbReference type="NCBI Taxonomy" id="3080828"/>
    <lineage>
        <taxon>Bacteria</taxon>
        <taxon>Pseudomonadati</taxon>
        <taxon>Pseudomonadota</taxon>
        <taxon>Alphaproteobacteria</taxon>
        <taxon>Hyphomicrobiales</taxon>
        <taxon>Beijerinckiaceae</taxon>
        <taxon>Methylocapsa</taxon>
    </lineage>
</organism>
<evidence type="ECO:0000256" key="2">
    <source>
        <dbReference type="ARBA" id="ARBA00022723"/>
    </source>
</evidence>
<keyword evidence="5" id="KW-0812">Transmembrane</keyword>
<dbReference type="SUPFAM" id="SSF53300">
    <property type="entry name" value="vWA-like"/>
    <property type="match status" value="1"/>
</dbReference>
<dbReference type="EMBL" id="CP136862">
    <property type="protein sequence ID" value="WOJ91345.1"/>
    <property type="molecule type" value="Genomic_DNA"/>
</dbReference>
<keyword evidence="1 4" id="KW-0349">Heme</keyword>
<dbReference type="SUPFAM" id="SSF46626">
    <property type="entry name" value="Cytochrome c"/>
    <property type="match status" value="1"/>
</dbReference>
<evidence type="ECO:0000259" key="6">
    <source>
        <dbReference type="PROSITE" id="PS51007"/>
    </source>
</evidence>
<dbReference type="Pfam" id="PF13519">
    <property type="entry name" value="VWA_2"/>
    <property type="match status" value="1"/>
</dbReference>
<dbReference type="PROSITE" id="PS51007">
    <property type="entry name" value="CYTC"/>
    <property type="match status" value="1"/>
</dbReference>
<sequence>MRLSLPALPAFRDLRFWLTLSAAALSGLALALPPVQLQRQSFNLLAVLDITGSMNTRDYRMNGRPASRLAMMKDGLRQMLTALPCQSRLGLAIFTERRPFLLFEPTEVCDNFEALDREIAALDWRMAWEGDSRIASGLYRSVALANDLSADLVFMSDGQEAPPLAWTGGPHFEGEPGLVKGLIVGVGGYDLSPIPKFDAFGHETGFWHPGDVPNENVNAPPPPGAEEREGFNPRNAPFGGTASAGHEYLSAVDEPHLKDLAMETGLRYAHFDSFQNFMEAFKGAVAARPTRVTVGVAWIPAALSLALLVITYGALPALDRRAAGAPNWRHKLWRAWDKRPSLHEHRGRLVAVAAIAIAIALAPRSAHADPSEQLARGAYLSRITGCANCHSPRTESGDLVADRLMIGGDHPIPAGALARVYPPNITPDPQTGIGKWSVSDIVKALKEGVAPDGRILSSAMPWRTQSSLLNEADATAIAIYLKFLSPVVNRVPPAIRTKETPAP</sequence>
<evidence type="ECO:0000256" key="4">
    <source>
        <dbReference type="PROSITE-ProRule" id="PRU00433"/>
    </source>
</evidence>
<evidence type="ECO:0000313" key="7">
    <source>
        <dbReference type="EMBL" id="WOJ91345.1"/>
    </source>
</evidence>
<keyword evidence="8" id="KW-1185">Reference proteome</keyword>
<keyword evidence="3 4" id="KW-0408">Iron</keyword>
<dbReference type="Gene3D" id="1.10.760.10">
    <property type="entry name" value="Cytochrome c-like domain"/>
    <property type="match status" value="1"/>
</dbReference>
<dbReference type="InterPro" id="IPR036909">
    <property type="entry name" value="Cyt_c-like_dom_sf"/>
</dbReference>
<evidence type="ECO:0000256" key="5">
    <source>
        <dbReference type="SAM" id="Phobius"/>
    </source>
</evidence>
<dbReference type="PANTHER" id="PTHR35008:SF4">
    <property type="entry name" value="BLL4482 PROTEIN"/>
    <property type="match status" value="1"/>
</dbReference>
<proteinExistence type="predicted"/>
<dbReference type="CDD" id="cd00198">
    <property type="entry name" value="vWFA"/>
    <property type="match status" value="1"/>
</dbReference>
<dbReference type="PANTHER" id="PTHR35008">
    <property type="entry name" value="BLL4482 PROTEIN-RELATED"/>
    <property type="match status" value="1"/>
</dbReference>
<dbReference type="InterPro" id="IPR002035">
    <property type="entry name" value="VWF_A"/>
</dbReference>
<dbReference type="InterPro" id="IPR051459">
    <property type="entry name" value="Cytochrome_c-type_DH"/>
</dbReference>
<feature type="domain" description="Cytochrome c" evidence="6">
    <location>
        <begin position="372"/>
        <end position="485"/>
    </location>
</feature>
<keyword evidence="5" id="KW-1133">Transmembrane helix</keyword>
<gene>
    <name evidence="7" type="ORF">RZS28_08855</name>
</gene>
<accession>A0ABZ0HWQ5</accession>
<dbReference type="RefSeq" id="WP_407340941.1">
    <property type="nucleotide sequence ID" value="NZ_CP136862.1"/>
</dbReference>
<dbReference type="InterPro" id="IPR036465">
    <property type="entry name" value="vWFA_dom_sf"/>
</dbReference>
<dbReference type="SMART" id="SM00327">
    <property type="entry name" value="VWA"/>
    <property type="match status" value="1"/>
</dbReference>
<keyword evidence="2 4" id="KW-0479">Metal-binding</keyword>
<dbReference type="InterPro" id="IPR009056">
    <property type="entry name" value="Cyt_c-like_dom"/>
</dbReference>
<dbReference type="Gene3D" id="3.40.50.410">
    <property type="entry name" value="von Willebrand factor, type A domain"/>
    <property type="match status" value="1"/>
</dbReference>
<evidence type="ECO:0000313" key="8">
    <source>
        <dbReference type="Proteomes" id="UP001626536"/>
    </source>
</evidence>
<reference evidence="7 8" key="1">
    <citation type="submission" date="2023-10" db="EMBL/GenBank/DDBJ databases">
        <title>Novel methanotroph of the genus Methylocapsa from a subarctic wetland.</title>
        <authorList>
            <person name="Belova S.E."/>
            <person name="Oshkin I.Y."/>
            <person name="Miroshnikov K."/>
            <person name="Dedysh S.N."/>
        </authorList>
    </citation>
    <scope>NUCLEOTIDE SEQUENCE [LARGE SCALE GENOMIC DNA]</scope>
    <source>
        <strain evidence="7 8">RX1</strain>
    </source>
</reference>
<keyword evidence="5" id="KW-0472">Membrane</keyword>
<evidence type="ECO:0000256" key="1">
    <source>
        <dbReference type="ARBA" id="ARBA00022617"/>
    </source>
</evidence>
<dbReference type="Proteomes" id="UP001626536">
    <property type="component" value="Chromosome"/>
</dbReference>
<protein>
    <submittedName>
        <fullName evidence="7">VWA domain-containing protein</fullName>
    </submittedName>
</protein>